<dbReference type="PANTHER" id="PTHR23517">
    <property type="entry name" value="RESISTANCE PROTEIN MDTM, PUTATIVE-RELATED-RELATED"/>
    <property type="match status" value="1"/>
</dbReference>
<dbReference type="Proteomes" id="UP000016714">
    <property type="component" value="Chromosome 1"/>
</dbReference>
<dbReference type="Gene3D" id="1.20.1250.20">
    <property type="entry name" value="MFS general substrate transporter like domains"/>
    <property type="match status" value="1"/>
</dbReference>
<dbReference type="GO" id="GO:0005886">
    <property type="term" value="C:plasma membrane"/>
    <property type="evidence" value="ECO:0007669"/>
    <property type="project" value="UniProtKB-SubCell"/>
</dbReference>
<dbReference type="SUPFAM" id="SSF103473">
    <property type="entry name" value="MFS general substrate transporter"/>
    <property type="match status" value="1"/>
</dbReference>
<accession>A0A2I3C525</accession>
<feature type="transmembrane region" description="Helical" evidence="7">
    <location>
        <begin position="37"/>
        <end position="55"/>
    </location>
</feature>
<feature type="domain" description="Major facilitator superfamily (MFS) profile" evidence="8">
    <location>
        <begin position="1"/>
        <end position="166"/>
    </location>
</feature>
<feature type="transmembrane region" description="Helical" evidence="7">
    <location>
        <begin position="62"/>
        <end position="78"/>
    </location>
</feature>
<dbReference type="AlphaFoldDB" id="A0A2I3C525"/>
<dbReference type="InterPro" id="IPR011701">
    <property type="entry name" value="MFS"/>
</dbReference>
<dbReference type="GO" id="GO:0022857">
    <property type="term" value="F:transmembrane transporter activity"/>
    <property type="evidence" value="ECO:0007669"/>
    <property type="project" value="InterPro"/>
</dbReference>
<evidence type="ECO:0000256" key="4">
    <source>
        <dbReference type="ARBA" id="ARBA00022692"/>
    </source>
</evidence>
<evidence type="ECO:0000256" key="7">
    <source>
        <dbReference type="SAM" id="Phobius"/>
    </source>
</evidence>
<name>A0A2I3C525_VIBAX</name>
<dbReference type="HOGENOM" id="CLU_1472407_0_0_6"/>
<sequence>MFGTLFSRISLFLAWPFLIVFLYQDYAASEIAIGTMLALSALVGSTSGIYVGYLSNKFGRKVMMLGGNVIAALAYTGIGLADQIWHFFALLLITGLMRPTIEAPSKAVISDSLPDKKDRELALNMRYFLINLGGSIEPLVGITLALAHPQKLFYVCVCGGGTLIHM</sequence>
<proteinExistence type="predicted"/>
<evidence type="ECO:0000256" key="5">
    <source>
        <dbReference type="ARBA" id="ARBA00022989"/>
    </source>
</evidence>
<dbReference type="Pfam" id="PF07690">
    <property type="entry name" value="MFS_1"/>
    <property type="match status" value="1"/>
</dbReference>
<keyword evidence="5 7" id="KW-1133">Transmembrane helix</keyword>
<keyword evidence="3" id="KW-1003">Cell membrane</keyword>
<dbReference type="EMBL" id="CP006718">
    <property type="protein sequence ID" value="AGV16653.1"/>
    <property type="molecule type" value="Genomic_DNA"/>
</dbReference>
<evidence type="ECO:0000256" key="2">
    <source>
        <dbReference type="ARBA" id="ARBA00022448"/>
    </source>
</evidence>
<dbReference type="InterPro" id="IPR036259">
    <property type="entry name" value="MFS_trans_sf"/>
</dbReference>
<dbReference type="PANTHER" id="PTHR23517:SF2">
    <property type="entry name" value="MULTIDRUG RESISTANCE PROTEIN MDTH"/>
    <property type="match status" value="1"/>
</dbReference>
<evidence type="ECO:0000313" key="10">
    <source>
        <dbReference type="Proteomes" id="UP000016714"/>
    </source>
</evidence>
<dbReference type="InterPro" id="IPR050171">
    <property type="entry name" value="MFS_Transporters"/>
</dbReference>
<organism evidence="9 10">
    <name type="scientific">Vibrio alginolyticus (strain ATCC 17749 / DSM 2171 / NBRC 15630 / NCIMB 1903 / NCTC 12160 / XII-53)</name>
    <dbReference type="NCBI Taxonomy" id="1219076"/>
    <lineage>
        <taxon>Bacteria</taxon>
        <taxon>Pseudomonadati</taxon>
        <taxon>Pseudomonadota</taxon>
        <taxon>Gammaproteobacteria</taxon>
        <taxon>Vibrionales</taxon>
        <taxon>Vibrionaceae</taxon>
        <taxon>Vibrio</taxon>
    </lineage>
</organism>
<keyword evidence="6 7" id="KW-0472">Membrane</keyword>
<dbReference type="PROSITE" id="PS50850">
    <property type="entry name" value="MFS"/>
    <property type="match status" value="1"/>
</dbReference>
<comment type="subcellular location">
    <subcellularLocation>
        <location evidence="1">Cell membrane</location>
        <topology evidence="1">Multi-pass membrane protein</topology>
    </subcellularLocation>
</comment>
<reference evidence="9 10" key="1">
    <citation type="journal article" date="2015" name="Genome Announc.">
        <title>Complete genome sequence of Vibrio alginolyticus ATCC 17749.</title>
        <authorList>
            <person name="Liu X.F."/>
            <person name="Cao Y."/>
            <person name="Zhang H.L."/>
            <person name="Chen Y.J."/>
            <person name="Hu C.J."/>
        </authorList>
    </citation>
    <scope>NUCLEOTIDE SEQUENCE [LARGE SCALE GENOMIC DNA]</scope>
    <source>
        <strain evidence="10">ATCC 17749 / DSM 2171 / NBRC 15630 / NCIMB 1903 / NCTC 12160 / XII-53</strain>
    </source>
</reference>
<protein>
    <submittedName>
        <fullName evidence="9">Permease</fullName>
    </submittedName>
</protein>
<evidence type="ECO:0000313" key="9">
    <source>
        <dbReference type="EMBL" id="AGV16653.1"/>
    </source>
</evidence>
<dbReference type="InterPro" id="IPR020846">
    <property type="entry name" value="MFS_dom"/>
</dbReference>
<dbReference type="KEGG" id="vag:N646_0820"/>
<evidence type="ECO:0000256" key="6">
    <source>
        <dbReference type="ARBA" id="ARBA00023136"/>
    </source>
</evidence>
<evidence type="ECO:0000259" key="8">
    <source>
        <dbReference type="PROSITE" id="PS50850"/>
    </source>
</evidence>
<gene>
    <name evidence="9" type="ORF">N646_0820</name>
</gene>
<keyword evidence="2" id="KW-0813">Transport</keyword>
<evidence type="ECO:0000256" key="1">
    <source>
        <dbReference type="ARBA" id="ARBA00004651"/>
    </source>
</evidence>
<evidence type="ECO:0000256" key="3">
    <source>
        <dbReference type="ARBA" id="ARBA00022475"/>
    </source>
</evidence>
<keyword evidence="4 7" id="KW-0812">Transmembrane</keyword>